<dbReference type="GO" id="GO:0019464">
    <property type="term" value="P:glycine decarboxylation via glycine cleavage system"/>
    <property type="evidence" value="ECO:0007669"/>
    <property type="project" value="InterPro"/>
</dbReference>
<reference evidence="1" key="1">
    <citation type="journal article" date="2014" name="Front. Microbiol.">
        <title>High frequency of phylogenetically diverse reductive dehalogenase-homologous genes in deep subseafloor sedimentary metagenomes.</title>
        <authorList>
            <person name="Kawai M."/>
            <person name="Futagami T."/>
            <person name="Toyoda A."/>
            <person name="Takaki Y."/>
            <person name="Nishi S."/>
            <person name="Hori S."/>
            <person name="Arai W."/>
            <person name="Tsubouchi T."/>
            <person name="Morono Y."/>
            <person name="Uchiyama I."/>
            <person name="Ito T."/>
            <person name="Fujiyama A."/>
            <person name="Inagaki F."/>
            <person name="Takami H."/>
        </authorList>
    </citation>
    <scope>NUCLEOTIDE SEQUENCE</scope>
    <source>
        <strain evidence="1">Expedition CK06-06</strain>
    </source>
</reference>
<gene>
    <name evidence="1" type="ORF">S03H2_36288</name>
</gene>
<dbReference type="Pfam" id="PF01597">
    <property type="entry name" value="GCV_H"/>
    <property type="match status" value="1"/>
</dbReference>
<evidence type="ECO:0000313" key="1">
    <source>
        <dbReference type="EMBL" id="GAH54757.1"/>
    </source>
</evidence>
<sequence>LKTVVDFYAPFDCEIIEVHTELEDDASVITEDCYNEGWIVKVKPTGPTDVLITPENFVKQVEKEIEEGSH</sequence>
<dbReference type="InterPro" id="IPR002930">
    <property type="entry name" value="GCV_H"/>
</dbReference>
<name>X1GC04_9ZZZZ</name>
<comment type="caution">
    <text evidence="1">The sequence shown here is derived from an EMBL/GenBank/DDBJ whole genome shotgun (WGS) entry which is preliminary data.</text>
</comment>
<dbReference type="InterPro" id="IPR033753">
    <property type="entry name" value="GCV_H/Fam206"/>
</dbReference>
<proteinExistence type="predicted"/>
<dbReference type="InterPro" id="IPR011053">
    <property type="entry name" value="Single_hybrid_motif"/>
</dbReference>
<dbReference type="Gene3D" id="2.40.50.100">
    <property type="match status" value="1"/>
</dbReference>
<dbReference type="GO" id="GO:0005960">
    <property type="term" value="C:glycine cleavage complex"/>
    <property type="evidence" value="ECO:0007669"/>
    <property type="project" value="InterPro"/>
</dbReference>
<accession>X1GC04</accession>
<organism evidence="1">
    <name type="scientific">marine sediment metagenome</name>
    <dbReference type="NCBI Taxonomy" id="412755"/>
    <lineage>
        <taxon>unclassified sequences</taxon>
        <taxon>metagenomes</taxon>
        <taxon>ecological metagenomes</taxon>
    </lineage>
</organism>
<dbReference type="AlphaFoldDB" id="X1GC04"/>
<protein>
    <recommendedName>
        <fullName evidence="2">Lipoyl-binding domain-containing protein</fullName>
    </recommendedName>
</protein>
<evidence type="ECO:0008006" key="2">
    <source>
        <dbReference type="Google" id="ProtNLM"/>
    </source>
</evidence>
<dbReference type="PANTHER" id="PTHR11715:SF3">
    <property type="entry name" value="GLYCINE CLEAVAGE SYSTEM H PROTEIN-RELATED"/>
    <property type="match status" value="1"/>
</dbReference>
<dbReference type="GO" id="GO:0005737">
    <property type="term" value="C:cytoplasm"/>
    <property type="evidence" value="ECO:0007669"/>
    <property type="project" value="TreeGrafter"/>
</dbReference>
<feature type="non-terminal residue" evidence="1">
    <location>
        <position position="1"/>
    </location>
</feature>
<dbReference type="GO" id="GO:0009249">
    <property type="term" value="P:protein lipoylation"/>
    <property type="evidence" value="ECO:0007669"/>
    <property type="project" value="TreeGrafter"/>
</dbReference>
<dbReference type="SUPFAM" id="SSF51230">
    <property type="entry name" value="Single hybrid motif"/>
    <property type="match status" value="1"/>
</dbReference>
<dbReference type="PANTHER" id="PTHR11715">
    <property type="entry name" value="GLYCINE CLEAVAGE SYSTEM H PROTEIN"/>
    <property type="match status" value="1"/>
</dbReference>
<dbReference type="EMBL" id="BARU01022261">
    <property type="protein sequence ID" value="GAH54757.1"/>
    <property type="molecule type" value="Genomic_DNA"/>
</dbReference>